<dbReference type="InterPro" id="IPR028364">
    <property type="entry name" value="Ribosomal_uL1/biogenesis"/>
</dbReference>
<keyword evidence="2 4" id="KW-0689">Ribosomal protein</keyword>
<dbReference type="InterPro" id="IPR002143">
    <property type="entry name" value="Ribosomal_uL1"/>
</dbReference>
<dbReference type="GO" id="GO:0003723">
    <property type="term" value="F:RNA binding"/>
    <property type="evidence" value="ECO:0007669"/>
    <property type="project" value="InterPro"/>
</dbReference>
<protein>
    <recommendedName>
        <fullName evidence="4">Ribosomal protein</fullName>
    </recommendedName>
</protein>
<dbReference type="EMBL" id="MCFC01000016">
    <property type="protein sequence ID" value="ORY31260.1"/>
    <property type="molecule type" value="Genomic_DNA"/>
</dbReference>
<evidence type="ECO:0000256" key="1">
    <source>
        <dbReference type="ARBA" id="ARBA00010531"/>
    </source>
</evidence>
<dbReference type="InterPro" id="IPR023674">
    <property type="entry name" value="Ribosomal_uL1-like"/>
</dbReference>
<dbReference type="AlphaFoldDB" id="A0A1Y2B9T2"/>
<dbReference type="STRING" id="71784.A0A1Y2B9T2"/>
<dbReference type="InterPro" id="IPR023673">
    <property type="entry name" value="Ribosomal_uL1_CS"/>
</dbReference>
<dbReference type="PIRSF" id="PIRSF002155">
    <property type="entry name" value="Ribosomal_L1"/>
    <property type="match status" value="1"/>
</dbReference>
<dbReference type="PANTHER" id="PTHR36427:SF3">
    <property type="entry name" value="LARGE RIBOSOMAL SUBUNIT PROTEIN UL1M"/>
    <property type="match status" value="1"/>
</dbReference>
<evidence type="ECO:0000256" key="3">
    <source>
        <dbReference type="ARBA" id="ARBA00023274"/>
    </source>
</evidence>
<dbReference type="InterPro" id="IPR016095">
    <property type="entry name" value="Ribosomal_uL1_3-a/b-sand"/>
</dbReference>
<keyword evidence="3 4" id="KW-0687">Ribonucleoprotein</keyword>
<dbReference type="FunCoup" id="A0A1Y2B9T2">
    <property type="interactions" value="109"/>
</dbReference>
<dbReference type="Gene3D" id="3.30.190.20">
    <property type="match status" value="1"/>
</dbReference>
<dbReference type="CDD" id="cd00403">
    <property type="entry name" value="Ribosomal_L1"/>
    <property type="match status" value="1"/>
</dbReference>
<keyword evidence="6" id="KW-1185">Reference proteome</keyword>
<dbReference type="PANTHER" id="PTHR36427">
    <property type="entry name" value="54S RIBOSOMAL PROTEIN L1, MITOCHONDRIAL"/>
    <property type="match status" value="1"/>
</dbReference>
<dbReference type="Pfam" id="PF00687">
    <property type="entry name" value="Ribosomal_L1"/>
    <property type="match status" value="1"/>
</dbReference>
<evidence type="ECO:0000256" key="4">
    <source>
        <dbReference type="RuleBase" id="RU000659"/>
    </source>
</evidence>
<reference evidence="5 6" key="1">
    <citation type="submission" date="2016-07" db="EMBL/GenBank/DDBJ databases">
        <title>Pervasive Adenine N6-methylation of Active Genes in Fungi.</title>
        <authorList>
            <consortium name="DOE Joint Genome Institute"/>
            <person name="Mondo S.J."/>
            <person name="Dannebaum R.O."/>
            <person name="Kuo R.C."/>
            <person name="Labutti K."/>
            <person name="Haridas S."/>
            <person name="Kuo A."/>
            <person name="Salamov A."/>
            <person name="Ahrendt S.R."/>
            <person name="Lipzen A."/>
            <person name="Sullivan W."/>
            <person name="Andreopoulos W.B."/>
            <person name="Clum A."/>
            <person name="Lindquist E."/>
            <person name="Daum C."/>
            <person name="Ramamoorthy G.K."/>
            <person name="Gryganskyi A."/>
            <person name="Culley D."/>
            <person name="Magnuson J.K."/>
            <person name="James T.Y."/>
            <person name="O'Malley M.A."/>
            <person name="Stajich J.E."/>
            <person name="Spatafora J.W."/>
            <person name="Visel A."/>
            <person name="Grigoriev I.V."/>
        </authorList>
    </citation>
    <scope>NUCLEOTIDE SEQUENCE [LARGE SCALE GENOMIC DNA]</scope>
    <source>
        <strain evidence="5 6">68-887.2</strain>
    </source>
</reference>
<evidence type="ECO:0000313" key="6">
    <source>
        <dbReference type="Proteomes" id="UP000193986"/>
    </source>
</evidence>
<dbReference type="Gene3D" id="3.40.50.790">
    <property type="match status" value="1"/>
</dbReference>
<evidence type="ECO:0000313" key="5">
    <source>
        <dbReference type="EMBL" id="ORY31260.1"/>
    </source>
</evidence>
<dbReference type="InParanoid" id="A0A1Y2B9T2"/>
<evidence type="ECO:0000256" key="2">
    <source>
        <dbReference type="ARBA" id="ARBA00022980"/>
    </source>
</evidence>
<sequence>MTLGERNNRIALLAKRQNRPSVQNKRKVDDGDESLSVDQAARVLRAIEISRPSSSYNLRIDTQPERAKNKKKKAHIAPLRGRVVLPVDFRPTADKILVFALPGSADFRIAQAAGVDYVGGAEMFQQLIDGEIEPDKVLSSTNMIGPVTSTLARFLGPKGLMPTARRGLVGEGEMLANIIREAKGGLDWRANDDGRIDMIIGRVNISINLLLLSDIG</sequence>
<dbReference type="GO" id="GO:0006412">
    <property type="term" value="P:translation"/>
    <property type="evidence" value="ECO:0007669"/>
    <property type="project" value="InterPro"/>
</dbReference>
<gene>
    <name evidence="5" type="ORF">BCR39DRAFT_465879</name>
</gene>
<dbReference type="GO" id="GO:0005762">
    <property type="term" value="C:mitochondrial large ribosomal subunit"/>
    <property type="evidence" value="ECO:0007669"/>
    <property type="project" value="TreeGrafter"/>
</dbReference>
<accession>A0A1Y2B9T2</accession>
<dbReference type="Proteomes" id="UP000193986">
    <property type="component" value="Unassembled WGS sequence"/>
</dbReference>
<dbReference type="GO" id="GO:0003735">
    <property type="term" value="F:structural constituent of ribosome"/>
    <property type="evidence" value="ECO:0007669"/>
    <property type="project" value="InterPro"/>
</dbReference>
<proteinExistence type="inferred from homology"/>
<dbReference type="PROSITE" id="PS01199">
    <property type="entry name" value="RIBOSOMAL_L1"/>
    <property type="match status" value="1"/>
</dbReference>
<comment type="similarity">
    <text evidence="1 4">Belongs to the universal ribosomal protein uL1 family.</text>
</comment>
<organism evidence="5 6">
    <name type="scientific">Naematelia encephala</name>
    <dbReference type="NCBI Taxonomy" id="71784"/>
    <lineage>
        <taxon>Eukaryota</taxon>
        <taxon>Fungi</taxon>
        <taxon>Dikarya</taxon>
        <taxon>Basidiomycota</taxon>
        <taxon>Agaricomycotina</taxon>
        <taxon>Tremellomycetes</taxon>
        <taxon>Tremellales</taxon>
        <taxon>Naemateliaceae</taxon>
        <taxon>Naematelia</taxon>
    </lineage>
</organism>
<comment type="caution">
    <text evidence="5">The sequence shown here is derived from an EMBL/GenBank/DDBJ whole genome shotgun (WGS) entry which is preliminary data.</text>
</comment>
<name>A0A1Y2B9T2_9TREE</name>
<dbReference type="OrthoDB" id="1747252at2759"/>
<dbReference type="SUPFAM" id="SSF56808">
    <property type="entry name" value="Ribosomal protein L1"/>
    <property type="match status" value="1"/>
</dbReference>